<dbReference type="SMART" id="SM00827">
    <property type="entry name" value="PKS_AT"/>
    <property type="match status" value="1"/>
</dbReference>
<evidence type="ECO:0000259" key="5">
    <source>
        <dbReference type="PROSITE" id="PS50075"/>
    </source>
</evidence>
<dbReference type="GO" id="GO:0004312">
    <property type="term" value="F:fatty acid synthase activity"/>
    <property type="evidence" value="ECO:0007669"/>
    <property type="project" value="TreeGrafter"/>
</dbReference>
<feature type="domain" description="Carrier" evidence="5">
    <location>
        <begin position="754"/>
        <end position="832"/>
    </location>
</feature>
<dbReference type="InterPro" id="IPR049900">
    <property type="entry name" value="PKS_mFAS_DH"/>
</dbReference>
<dbReference type="STRING" id="1573173.A0A162Q1I3"/>
<organism evidence="7 8">
    <name type="scientific">Colletotrichum incanum</name>
    <name type="common">Soybean anthracnose fungus</name>
    <dbReference type="NCBI Taxonomy" id="1573173"/>
    <lineage>
        <taxon>Eukaryota</taxon>
        <taxon>Fungi</taxon>
        <taxon>Dikarya</taxon>
        <taxon>Ascomycota</taxon>
        <taxon>Pezizomycotina</taxon>
        <taxon>Sordariomycetes</taxon>
        <taxon>Hypocreomycetidae</taxon>
        <taxon>Glomerellales</taxon>
        <taxon>Glomerellaceae</taxon>
        <taxon>Colletotrichum</taxon>
        <taxon>Colletotrichum spaethianum species complex</taxon>
    </lineage>
</organism>
<dbReference type="Gene3D" id="3.40.366.10">
    <property type="entry name" value="Malonyl-Coenzyme A Acyl Carrier Protein, domain 2"/>
    <property type="match status" value="1"/>
</dbReference>
<dbReference type="InterPro" id="IPR016035">
    <property type="entry name" value="Acyl_Trfase/lysoPLipase"/>
</dbReference>
<dbReference type="Gene3D" id="3.30.70.3290">
    <property type="match status" value="1"/>
</dbReference>
<evidence type="ECO:0000313" key="7">
    <source>
        <dbReference type="EMBL" id="KZL87895.1"/>
    </source>
</evidence>
<dbReference type="PANTHER" id="PTHR43775">
    <property type="entry name" value="FATTY ACID SYNTHASE"/>
    <property type="match status" value="1"/>
</dbReference>
<feature type="active site" description="Proton donor; for dehydratase activity" evidence="3">
    <location>
        <position position="632"/>
    </location>
</feature>
<dbReference type="InterPro" id="IPR001031">
    <property type="entry name" value="Thioesterase"/>
</dbReference>
<dbReference type="SUPFAM" id="SSF53474">
    <property type="entry name" value="alpha/beta-Hydrolases"/>
    <property type="match status" value="1"/>
</dbReference>
<dbReference type="InterPro" id="IPR014043">
    <property type="entry name" value="Acyl_transferase_dom"/>
</dbReference>
<sequence>MHHRYRVAITTSSVPQLKSFLQKQLDSRSGSEKTLPVPAKAPGFIFTFTGQGSPHAGMGADLYSRFAFFRSNLQRYDHLCVQMGFPSILPLFEHREYFNRGSLICLQLAHVSFQMALCKLWESFGIKPKVVVGHSLGEYAALYAAGALSQADVIFLVGKRSQLMEEYLPQGTHAMLVVMAEESTVLAAIPEVVGRDLEHNVVLGGTIATVKQIRTVLESKGMRCHILDTARAFHTSQVDPIVAPFRKIAKNIYVQKPTIPVISPTSGKVLRESTEFGDGYVVEHCRKPVNIMKATSIAKAEGVLDDRTIAIEIGPAPFVAPMVKEIIGLNMQTFASAHKTMDSWQLLTDAFSSMYSSGANIEWNRYHEDFFECQQVLQLPSYCWTLKEYWIQYTNDWSLRKGDAIAIMGPESLAFSSIYKVVKNTLQPGSDGEVVVDIDLNSEDVHSMAQGHKVYGVPLCTPMIGKYLKQTSGMNIDSVATEVAEMHIQSALVANDVGNKQILRTEAKVDSTKNVLFCTFSTGNEEVMEQHASCQIRFAEIEATRAQFEKAAAEAQLRMKAIQAQVGKDDGTFRFSKSMIYKMVGQLADFNLKYRGLSAITLNNKTFEAAGTVSFHGIVDSGKCYCNPAFPDSISQLAGFVMNANEGVDLEKELFVNHGWEPLKLLTPKLDANMTYYSYVKMDEGRDKLWTGDVIILDQNKKLVGVLGGVALQGVPKRLMDYIINSAKKKTSDRKTDFRANFAAEEQEVLNVQQNITDSWPVALRMLAEESSLDEENLADDVALADIGIDFLLSLVICGRLRDELDIDLPERALFEECHTIGDIRMRVSGTADSSSASSASLDSGIMSIESDTASSISSQDSASHFSAVMTPRNGIDTPDTPGTCFTPGFYFEVIDVSMGDLKEKVQVSTSTPVTPIPPAWSMYLQGSRTRSKKTLFLFPDGCGVATSYLSLPTISLTTALVGFNSPFAKNPARMYDHTLRDVLQSYVAGLRNRQAHGPYHLGGWSAGGILAYAVTQELIASGEEVASLALIDSPPPNNGLDHLPDRFYDHCNKVGIFRNEMKRGVEQCEPPEWLMPHFRASTELLHDYHAPAMSPKSAQKLRVNIIWAGECAFDGVHYPYLPPTMMEGEDCQGMKFLTERRKDFGPGDWALLFLVHLSPRGSWRASITSA</sequence>
<dbReference type="GO" id="GO:0044550">
    <property type="term" value="P:secondary metabolite biosynthetic process"/>
    <property type="evidence" value="ECO:0007669"/>
    <property type="project" value="TreeGrafter"/>
</dbReference>
<feature type="region of interest" description="N-terminal hotdog fold" evidence="3">
    <location>
        <begin position="419"/>
        <end position="543"/>
    </location>
</feature>
<protein>
    <submittedName>
        <fullName evidence="7">Polyketide synthase</fullName>
    </submittedName>
</protein>
<feature type="coiled-coil region" evidence="4">
    <location>
        <begin position="536"/>
        <end position="565"/>
    </location>
</feature>
<dbReference type="GO" id="GO:0006633">
    <property type="term" value="P:fatty acid biosynthetic process"/>
    <property type="evidence" value="ECO:0007669"/>
    <property type="project" value="TreeGrafter"/>
</dbReference>
<dbReference type="PROSITE" id="PS52019">
    <property type="entry name" value="PKS_MFAS_DH"/>
    <property type="match status" value="1"/>
</dbReference>
<dbReference type="Gene3D" id="3.10.129.110">
    <property type="entry name" value="Polyketide synthase dehydratase"/>
    <property type="match status" value="1"/>
</dbReference>
<proteinExistence type="predicted"/>
<dbReference type="InterPro" id="IPR042104">
    <property type="entry name" value="PKS_dehydratase_sf"/>
</dbReference>
<dbReference type="PROSITE" id="PS50075">
    <property type="entry name" value="CARRIER"/>
    <property type="match status" value="1"/>
</dbReference>
<dbReference type="InterPro" id="IPR050091">
    <property type="entry name" value="PKS_NRPS_Biosynth_Enz"/>
</dbReference>
<dbReference type="AlphaFoldDB" id="A0A162Q1I3"/>
<dbReference type="SUPFAM" id="SSF52151">
    <property type="entry name" value="FabD/lysophospholipase-like"/>
    <property type="match status" value="1"/>
</dbReference>
<dbReference type="Pfam" id="PF00698">
    <property type="entry name" value="Acyl_transf_1"/>
    <property type="match status" value="1"/>
</dbReference>
<dbReference type="NCBIfam" id="TIGR04532">
    <property type="entry name" value="PT_fungal_PKS"/>
    <property type="match status" value="1"/>
</dbReference>
<evidence type="ECO:0000256" key="3">
    <source>
        <dbReference type="PROSITE-ProRule" id="PRU01363"/>
    </source>
</evidence>
<keyword evidence="8" id="KW-1185">Reference proteome</keyword>
<evidence type="ECO:0000259" key="6">
    <source>
        <dbReference type="PROSITE" id="PS52019"/>
    </source>
</evidence>
<name>A0A162Q1I3_COLIC</name>
<reference evidence="7 8" key="1">
    <citation type="submission" date="2015-06" db="EMBL/GenBank/DDBJ databases">
        <title>Survival trade-offs in plant roots during colonization by closely related pathogenic and mutualistic fungi.</title>
        <authorList>
            <person name="Hacquard S."/>
            <person name="Kracher B."/>
            <person name="Hiruma K."/>
            <person name="Weinman A."/>
            <person name="Muench P."/>
            <person name="Garrido Oter R."/>
            <person name="Ver Loren van Themaat E."/>
            <person name="Dallerey J.-F."/>
            <person name="Damm U."/>
            <person name="Henrissat B."/>
            <person name="Lespinet O."/>
            <person name="Thon M."/>
            <person name="Kemen E."/>
            <person name="McHardy A.C."/>
            <person name="Schulze-Lefert P."/>
            <person name="O'Connell R.J."/>
        </authorList>
    </citation>
    <scope>NUCLEOTIDE SEQUENCE [LARGE SCALE GENOMIC DNA]</scope>
    <source>
        <strain evidence="7 8">MAFF 238704</strain>
    </source>
</reference>
<dbReference type="InterPro" id="IPR030918">
    <property type="entry name" value="PT_fungal_PKS"/>
</dbReference>
<dbReference type="Proteomes" id="UP000076584">
    <property type="component" value="Unassembled WGS sequence"/>
</dbReference>
<dbReference type="InterPro" id="IPR009081">
    <property type="entry name" value="PP-bd_ACP"/>
</dbReference>
<gene>
    <name evidence="7" type="ORF">CI238_05072</name>
</gene>
<keyword evidence="2" id="KW-0597">Phosphoprotein</keyword>
<evidence type="ECO:0000256" key="2">
    <source>
        <dbReference type="ARBA" id="ARBA00022553"/>
    </source>
</evidence>
<evidence type="ECO:0000313" key="8">
    <source>
        <dbReference type="Proteomes" id="UP000076584"/>
    </source>
</evidence>
<dbReference type="InterPro" id="IPR029058">
    <property type="entry name" value="AB_hydrolase_fold"/>
</dbReference>
<feature type="domain" description="PKS/mFAS DH" evidence="6">
    <location>
        <begin position="419"/>
        <end position="721"/>
    </location>
</feature>
<comment type="caution">
    <text evidence="7">The sequence shown here is derived from an EMBL/GenBank/DDBJ whole genome shotgun (WGS) entry which is preliminary data.</text>
</comment>
<dbReference type="Gene3D" id="3.40.50.1820">
    <property type="entry name" value="alpha/beta hydrolase"/>
    <property type="match status" value="1"/>
</dbReference>
<evidence type="ECO:0000256" key="1">
    <source>
        <dbReference type="ARBA" id="ARBA00022450"/>
    </source>
</evidence>
<dbReference type="Pfam" id="PF00975">
    <property type="entry name" value="Thioesterase"/>
    <property type="match status" value="1"/>
</dbReference>
<dbReference type="EMBL" id="LFIW01000165">
    <property type="protein sequence ID" value="KZL87895.1"/>
    <property type="molecule type" value="Genomic_DNA"/>
</dbReference>
<feature type="active site" description="Proton acceptor; for dehydratase activity" evidence="3">
    <location>
        <position position="452"/>
    </location>
</feature>
<dbReference type="InterPro" id="IPR036736">
    <property type="entry name" value="ACP-like_sf"/>
</dbReference>
<dbReference type="SUPFAM" id="SSF47336">
    <property type="entry name" value="ACP-like"/>
    <property type="match status" value="1"/>
</dbReference>
<accession>A0A162Q1I3</accession>
<keyword evidence="1" id="KW-0596">Phosphopantetheine</keyword>
<evidence type="ECO:0000256" key="4">
    <source>
        <dbReference type="SAM" id="Coils"/>
    </source>
</evidence>
<dbReference type="PANTHER" id="PTHR43775:SF40">
    <property type="entry name" value="NORSOLORINIC ACID SYNTHASE STCA"/>
    <property type="match status" value="1"/>
</dbReference>
<dbReference type="Pfam" id="PF00550">
    <property type="entry name" value="PP-binding"/>
    <property type="match status" value="1"/>
</dbReference>
<keyword evidence="4" id="KW-0175">Coiled coil</keyword>
<dbReference type="InterPro" id="IPR001227">
    <property type="entry name" value="Ac_transferase_dom_sf"/>
</dbReference>
<dbReference type="Gene3D" id="1.10.1200.10">
    <property type="entry name" value="ACP-like"/>
    <property type="match status" value="1"/>
</dbReference>
<feature type="region of interest" description="C-terminal hotdog fold" evidence="3">
    <location>
        <begin position="572"/>
        <end position="721"/>
    </location>
</feature>